<dbReference type="HOGENOM" id="CLU_181052_0_0_1"/>
<proteinExistence type="predicted"/>
<keyword evidence="3" id="KW-1185">Reference proteome</keyword>
<sequence>MFDRLSLRAKERGSGAYSRRKYEIWDKNMSLPKSERWHSPCSQWHGRAKLQGSLLLLLLRKQATYFDQKARGFL</sequence>
<reference evidence="2" key="3">
    <citation type="submission" date="2015-04" db="UniProtKB">
        <authorList>
            <consortium name="EnsemblPlants"/>
        </authorList>
    </citation>
    <scope>IDENTIFICATION</scope>
    <source>
        <strain evidence="2">cv. Jemalong A17</strain>
    </source>
</reference>
<dbReference type="EMBL" id="CM001223">
    <property type="protein sequence ID" value="AES78937.1"/>
    <property type="molecule type" value="Genomic_DNA"/>
</dbReference>
<protein>
    <submittedName>
        <fullName evidence="1 2">Uncharacterized protein</fullName>
    </submittedName>
</protein>
<dbReference type="PaxDb" id="3880-AES78937"/>
<evidence type="ECO:0000313" key="3">
    <source>
        <dbReference type="Proteomes" id="UP000002051"/>
    </source>
</evidence>
<gene>
    <name evidence="1" type="ordered locus">MTR_7g051250</name>
</gene>
<name>G7KWY7_MEDTR</name>
<organism evidence="1 3">
    <name type="scientific">Medicago truncatula</name>
    <name type="common">Barrel medic</name>
    <name type="synonym">Medicago tribuloides</name>
    <dbReference type="NCBI Taxonomy" id="3880"/>
    <lineage>
        <taxon>Eukaryota</taxon>
        <taxon>Viridiplantae</taxon>
        <taxon>Streptophyta</taxon>
        <taxon>Embryophyta</taxon>
        <taxon>Tracheophyta</taxon>
        <taxon>Spermatophyta</taxon>
        <taxon>Magnoliopsida</taxon>
        <taxon>eudicotyledons</taxon>
        <taxon>Gunneridae</taxon>
        <taxon>Pentapetalae</taxon>
        <taxon>rosids</taxon>
        <taxon>fabids</taxon>
        <taxon>Fabales</taxon>
        <taxon>Fabaceae</taxon>
        <taxon>Papilionoideae</taxon>
        <taxon>50 kb inversion clade</taxon>
        <taxon>NPAAA clade</taxon>
        <taxon>Hologalegina</taxon>
        <taxon>IRL clade</taxon>
        <taxon>Trifolieae</taxon>
        <taxon>Medicago</taxon>
    </lineage>
</organism>
<reference evidence="1 3" key="2">
    <citation type="journal article" date="2014" name="BMC Genomics">
        <title>An improved genome release (version Mt4.0) for the model legume Medicago truncatula.</title>
        <authorList>
            <person name="Tang H."/>
            <person name="Krishnakumar V."/>
            <person name="Bidwell S."/>
            <person name="Rosen B."/>
            <person name="Chan A."/>
            <person name="Zhou S."/>
            <person name="Gentzbittel L."/>
            <person name="Childs K.L."/>
            <person name="Yandell M."/>
            <person name="Gundlach H."/>
            <person name="Mayer K.F."/>
            <person name="Schwartz D.C."/>
            <person name="Town C.D."/>
        </authorList>
    </citation>
    <scope>GENOME REANNOTATION</scope>
    <source>
        <strain evidence="2 3">cv. Jemalong A17</strain>
    </source>
</reference>
<accession>G7KWY7</accession>
<dbReference type="EnsemblPlants" id="AES78937">
    <property type="protein sequence ID" value="AES78937"/>
    <property type="gene ID" value="MTR_7g051250"/>
</dbReference>
<dbReference type="AlphaFoldDB" id="G7KWY7"/>
<dbReference type="Proteomes" id="UP000002051">
    <property type="component" value="Unassembled WGS sequence"/>
</dbReference>
<evidence type="ECO:0000313" key="2">
    <source>
        <dbReference type="EnsemblPlants" id="AES78937"/>
    </source>
</evidence>
<evidence type="ECO:0000313" key="1">
    <source>
        <dbReference type="EMBL" id="AES78937.1"/>
    </source>
</evidence>
<reference evidence="1 3" key="1">
    <citation type="journal article" date="2011" name="Nature">
        <title>The Medicago genome provides insight into the evolution of rhizobial symbioses.</title>
        <authorList>
            <person name="Young N.D."/>
            <person name="Debelle F."/>
            <person name="Oldroyd G.E."/>
            <person name="Geurts R."/>
            <person name="Cannon S.B."/>
            <person name="Udvardi M.K."/>
            <person name="Benedito V.A."/>
            <person name="Mayer K.F."/>
            <person name="Gouzy J."/>
            <person name="Schoof H."/>
            <person name="Van de Peer Y."/>
            <person name="Proost S."/>
            <person name="Cook D.R."/>
            <person name="Meyers B.C."/>
            <person name="Spannagl M."/>
            <person name="Cheung F."/>
            <person name="De Mita S."/>
            <person name="Krishnakumar V."/>
            <person name="Gundlach H."/>
            <person name="Zhou S."/>
            <person name="Mudge J."/>
            <person name="Bharti A.K."/>
            <person name="Murray J.D."/>
            <person name="Naoumkina M.A."/>
            <person name="Rosen B."/>
            <person name="Silverstein K.A."/>
            <person name="Tang H."/>
            <person name="Rombauts S."/>
            <person name="Zhao P.X."/>
            <person name="Zhou P."/>
            <person name="Barbe V."/>
            <person name="Bardou P."/>
            <person name="Bechner M."/>
            <person name="Bellec A."/>
            <person name="Berger A."/>
            <person name="Berges H."/>
            <person name="Bidwell S."/>
            <person name="Bisseling T."/>
            <person name="Choisne N."/>
            <person name="Couloux A."/>
            <person name="Denny R."/>
            <person name="Deshpande S."/>
            <person name="Dai X."/>
            <person name="Doyle J.J."/>
            <person name="Dudez A.M."/>
            <person name="Farmer A.D."/>
            <person name="Fouteau S."/>
            <person name="Franken C."/>
            <person name="Gibelin C."/>
            <person name="Gish J."/>
            <person name="Goldstein S."/>
            <person name="Gonzalez A.J."/>
            <person name="Green P.J."/>
            <person name="Hallab A."/>
            <person name="Hartog M."/>
            <person name="Hua A."/>
            <person name="Humphray S.J."/>
            <person name="Jeong D.H."/>
            <person name="Jing Y."/>
            <person name="Jocker A."/>
            <person name="Kenton S.M."/>
            <person name="Kim D.J."/>
            <person name="Klee K."/>
            <person name="Lai H."/>
            <person name="Lang C."/>
            <person name="Lin S."/>
            <person name="Macmil S.L."/>
            <person name="Magdelenat G."/>
            <person name="Matthews L."/>
            <person name="McCorrison J."/>
            <person name="Monaghan E.L."/>
            <person name="Mun J.H."/>
            <person name="Najar F.Z."/>
            <person name="Nicholson C."/>
            <person name="Noirot C."/>
            <person name="O'Bleness M."/>
            <person name="Paule C.R."/>
            <person name="Poulain J."/>
            <person name="Prion F."/>
            <person name="Qin B."/>
            <person name="Qu C."/>
            <person name="Retzel E.F."/>
            <person name="Riddle C."/>
            <person name="Sallet E."/>
            <person name="Samain S."/>
            <person name="Samson N."/>
            <person name="Sanders I."/>
            <person name="Saurat O."/>
            <person name="Scarpelli C."/>
            <person name="Schiex T."/>
            <person name="Segurens B."/>
            <person name="Severin A.J."/>
            <person name="Sherrier D.J."/>
            <person name="Shi R."/>
            <person name="Sims S."/>
            <person name="Singer S.R."/>
            <person name="Sinharoy S."/>
            <person name="Sterck L."/>
            <person name="Viollet A."/>
            <person name="Wang B.B."/>
            <person name="Wang K."/>
            <person name="Wang M."/>
            <person name="Wang X."/>
            <person name="Warfsmann J."/>
            <person name="Weissenbach J."/>
            <person name="White D.D."/>
            <person name="White J.D."/>
            <person name="Wiley G.B."/>
            <person name="Wincker P."/>
            <person name="Xing Y."/>
            <person name="Yang L."/>
            <person name="Yao Z."/>
            <person name="Ying F."/>
            <person name="Zhai J."/>
            <person name="Zhou L."/>
            <person name="Zuber A."/>
            <person name="Denarie J."/>
            <person name="Dixon R.A."/>
            <person name="May G.D."/>
            <person name="Schwartz D.C."/>
            <person name="Rogers J."/>
            <person name="Quetier F."/>
            <person name="Town C.D."/>
            <person name="Roe B.A."/>
        </authorList>
    </citation>
    <scope>NUCLEOTIDE SEQUENCE [LARGE SCALE GENOMIC DNA]</scope>
    <source>
        <strain evidence="1">A17</strain>
        <strain evidence="2 3">cv. Jemalong A17</strain>
    </source>
</reference>